<feature type="domain" description="Mediator complex subunit 15 KIX" evidence="4">
    <location>
        <begin position="37"/>
        <end position="85"/>
    </location>
</feature>
<accession>A0ABQ8ZQZ1</accession>
<sequence length="125" mass="13528">MTPGQTSGGGHDQMLKHLVMIDMAVGNLRDHYQMQASSDREFVNRLTNIAVQFEEKTFRNSATQGSYAYTIGKKMGSFAGATVKSEASQTTGKNPSGPGQNSIVNDAGRSSETSAFRTIFPVFGW</sequence>
<feature type="region of interest" description="Disordered" evidence="3">
    <location>
        <begin position="81"/>
        <end position="111"/>
    </location>
</feature>
<evidence type="ECO:0000313" key="6">
    <source>
        <dbReference type="Proteomes" id="UP001141253"/>
    </source>
</evidence>
<keyword evidence="6" id="KW-1185">Reference proteome</keyword>
<organism evidence="5 6">
    <name type="scientific">Salix suchowensis</name>
    <dbReference type="NCBI Taxonomy" id="1278906"/>
    <lineage>
        <taxon>Eukaryota</taxon>
        <taxon>Viridiplantae</taxon>
        <taxon>Streptophyta</taxon>
        <taxon>Embryophyta</taxon>
        <taxon>Tracheophyta</taxon>
        <taxon>Spermatophyta</taxon>
        <taxon>Magnoliopsida</taxon>
        <taxon>eudicotyledons</taxon>
        <taxon>Gunneridae</taxon>
        <taxon>Pentapetalae</taxon>
        <taxon>rosids</taxon>
        <taxon>fabids</taxon>
        <taxon>Malpighiales</taxon>
        <taxon>Salicaceae</taxon>
        <taxon>Saliceae</taxon>
        <taxon>Salix</taxon>
    </lineage>
</organism>
<evidence type="ECO:0000256" key="1">
    <source>
        <dbReference type="ARBA" id="ARBA00004123"/>
    </source>
</evidence>
<feature type="compositionally biased region" description="Polar residues" evidence="3">
    <location>
        <begin position="85"/>
        <end position="111"/>
    </location>
</feature>
<comment type="caution">
    <text evidence="5">The sequence shown here is derived from an EMBL/GenBank/DDBJ whole genome shotgun (WGS) entry which is preliminary data.</text>
</comment>
<reference evidence="5" key="2">
    <citation type="journal article" date="2023" name="Int. J. Mol. Sci.">
        <title>De Novo Assembly and Annotation of 11 Diverse Shrub Willow (Salix) Genomes Reveals Novel Gene Organization in Sex-Linked Regions.</title>
        <authorList>
            <person name="Hyden B."/>
            <person name="Feng K."/>
            <person name="Yates T.B."/>
            <person name="Jawdy S."/>
            <person name="Cereghino C."/>
            <person name="Smart L.B."/>
            <person name="Muchero W."/>
        </authorList>
    </citation>
    <scope>NUCLEOTIDE SEQUENCE</scope>
    <source>
        <tissue evidence="5">Shoot tip</tissue>
    </source>
</reference>
<evidence type="ECO:0000259" key="4">
    <source>
        <dbReference type="Pfam" id="PF16987"/>
    </source>
</evidence>
<dbReference type="Gene3D" id="1.10.246.20">
    <property type="entry name" value="Coactivator CBP, KIX domain"/>
    <property type="match status" value="1"/>
</dbReference>
<gene>
    <name evidence="5" type="ORF">OIU77_018076</name>
</gene>
<evidence type="ECO:0000313" key="5">
    <source>
        <dbReference type="EMBL" id="KAJ6304335.1"/>
    </source>
</evidence>
<dbReference type="InterPro" id="IPR036546">
    <property type="entry name" value="MED15_KIX"/>
</dbReference>
<dbReference type="InterPro" id="IPR036529">
    <property type="entry name" value="KIX_dom_sf"/>
</dbReference>
<name>A0ABQ8ZQZ1_9ROSI</name>
<reference evidence="5" key="1">
    <citation type="submission" date="2022-10" db="EMBL/GenBank/DDBJ databases">
        <authorList>
            <person name="Hyden B.L."/>
            <person name="Feng K."/>
            <person name="Yates T."/>
            <person name="Jawdy S."/>
            <person name="Smart L.B."/>
            <person name="Muchero W."/>
        </authorList>
    </citation>
    <scope>NUCLEOTIDE SEQUENCE</scope>
    <source>
        <tissue evidence="5">Shoot tip</tissue>
    </source>
</reference>
<evidence type="ECO:0000256" key="3">
    <source>
        <dbReference type="SAM" id="MobiDB-lite"/>
    </source>
</evidence>
<comment type="subcellular location">
    <subcellularLocation>
        <location evidence="1">Nucleus</location>
    </subcellularLocation>
</comment>
<evidence type="ECO:0000256" key="2">
    <source>
        <dbReference type="ARBA" id="ARBA00023242"/>
    </source>
</evidence>
<proteinExistence type="predicted"/>
<dbReference type="Proteomes" id="UP001141253">
    <property type="component" value="Chromosome 16"/>
</dbReference>
<protein>
    <recommendedName>
        <fullName evidence="4">Mediator complex subunit 15 KIX domain-containing protein</fullName>
    </recommendedName>
</protein>
<dbReference type="Pfam" id="PF16987">
    <property type="entry name" value="KIX_2"/>
    <property type="match status" value="1"/>
</dbReference>
<dbReference type="EMBL" id="JAPFFI010000027">
    <property type="protein sequence ID" value="KAJ6304335.1"/>
    <property type="molecule type" value="Genomic_DNA"/>
</dbReference>
<keyword evidence="2" id="KW-0539">Nucleus</keyword>